<dbReference type="InterPro" id="IPR057116">
    <property type="entry name" value="Pam3_gp32"/>
</dbReference>
<accession>A0A6H1ZWV1</accession>
<dbReference type="EMBL" id="MT144301">
    <property type="protein sequence ID" value="QJA51949.1"/>
    <property type="molecule type" value="Genomic_DNA"/>
</dbReference>
<proteinExistence type="predicted"/>
<gene>
    <name evidence="2" type="ORF">MM415B03040_0005</name>
    <name evidence="1" type="ORF">TM448A02405_0004</name>
</gene>
<dbReference type="EMBL" id="MT142686">
    <property type="protein sequence ID" value="QJA87167.1"/>
    <property type="molecule type" value="Genomic_DNA"/>
</dbReference>
<organism evidence="1">
    <name type="scientific">viral metagenome</name>
    <dbReference type="NCBI Taxonomy" id="1070528"/>
    <lineage>
        <taxon>unclassified sequences</taxon>
        <taxon>metagenomes</taxon>
        <taxon>organismal metagenomes</taxon>
    </lineage>
</organism>
<dbReference type="Pfam" id="PF23992">
    <property type="entry name" value="Pam3_gp32"/>
    <property type="match status" value="1"/>
</dbReference>
<evidence type="ECO:0000313" key="2">
    <source>
        <dbReference type="EMBL" id="QJA87167.1"/>
    </source>
</evidence>
<evidence type="ECO:0000313" key="1">
    <source>
        <dbReference type="EMBL" id="QJA51949.1"/>
    </source>
</evidence>
<protein>
    <submittedName>
        <fullName evidence="1">Uncharacterized protein</fullName>
    </submittedName>
</protein>
<sequence length="103" mass="11844">MKAEVNIMAKVFVVNKSAHNFSAAEKFGEIRYLSEGPMNRYSTNNMHRLFKKELDHSNKEDFIVPCSLNVMNSIACAMFARKHGCLNLLLFKDGEYIERNLVI</sequence>
<name>A0A6H1ZWV1_9ZZZZ</name>
<dbReference type="AlphaFoldDB" id="A0A6H1ZWV1"/>
<reference evidence="1" key="1">
    <citation type="submission" date="2020-03" db="EMBL/GenBank/DDBJ databases">
        <title>The deep terrestrial virosphere.</title>
        <authorList>
            <person name="Holmfeldt K."/>
            <person name="Nilsson E."/>
            <person name="Simone D."/>
            <person name="Lopez-Fernandez M."/>
            <person name="Wu X."/>
            <person name="de Brujin I."/>
            <person name="Lundin D."/>
            <person name="Andersson A."/>
            <person name="Bertilsson S."/>
            <person name="Dopson M."/>
        </authorList>
    </citation>
    <scope>NUCLEOTIDE SEQUENCE</scope>
    <source>
        <strain evidence="2">MM415B03040</strain>
        <strain evidence="1">TM448A02405</strain>
    </source>
</reference>